<dbReference type="OrthoDB" id="546456at2759"/>
<dbReference type="Proteomes" id="UP000232323">
    <property type="component" value="Unassembled WGS sequence"/>
</dbReference>
<reference evidence="2 3" key="1">
    <citation type="submission" date="2017-08" db="EMBL/GenBank/DDBJ databases">
        <title>Acidophilic green algal genome provides insights into adaptation to an acidic environment.</title>
        <authorList>
            <person name="Hirooka S."/>
            <person name="Hirose Y."/>
            <person name="Kanesaki Y."/>
            <person name="Higuchi S."/>
            <person name="Fujiwara T."/>
            <person name="Onuma R."/>
            <person name="Era A."/>
            <person name="Ohbayashi R."/>
            <person name="Uzuka A."/>
            <person name="Nozaki H."/>
            <person name="Yoshikawa H."/>
            <person name="Miyagishima S.Y."/>
        </authorList>
    </citation>
    <scope>NUCLEOTIDE SEQUENCE [LARGE SCALE GENOMIC DNA]</scope>
    <source>
        <strain evidence="2 3">NIES-2499</strain>
    </source>
</reference>
<sequence>MIGSACKYKNLKMRSVPARVLSTNAMRGRDQDPDSKGLDATPEPKHMKGGSFEKKYRRRGRPAYLRSPDDTPLRDANRDFMLGVITARACRTLIVYLQETNLTVAHWLVAYMQENPLTLTGTWEDISGDNFIRKLLTMPVEAATYNIGREGLYDNAATIGVDPRSIAQRILQIRYEIAKELIQDLQLIPEDNNQLLRETLTMSLENMFSKSTEDLVLKAGASLHPELEDVA</sequence>
<dbReference type="SUPFAM" id="SSF158615">
    <property type="entry name" value="RbcX-like"/>
    <property type="match status" value="1"/>
</dbReference>
<accession>A0A250X0G7</accession>
<organism evidence="2 3">
    <name type="scientific">Chlamydomonas eustigma</name>
    <dbReference type="NCBI Taxonomy" id="1157962"/>
    <lineage>
        <taxon>Eukaryota</taxon>
        <taxon>Viridiplantae</taxon>
        <taxon>Chlorophyta</taxon>
        <taxon>core chlorophytes</taxon>
        <taxon>Chlorophyceae</taxon>
        <taxon>CS clade</taxon>
        <taxon>Chlamydomonadales</taxon>
        <taxon>Chlamydomonadaceae</taxon>
        <taxon>Chlamydomonas</taxon>
    </lineage>
</organism>
<evidence type="ECO:0000313" key="3">
    <source>
        <dbReference type="Proteomes" id="UP000232323"/>
    </source>
</evidence>
<feature type="compositionally biased region" description="Basic and acidic residues" evidence="1">
    <location>
        <begin position="27"/>
        <end position="53"/>
    </location>
</feature>
<gene>
    <name evidence="2" type="ORF">CEUSTIGMA_g4013.t1</name>
</gene>
<name>A0A250X0G7_9CHLO</name>
<dbReference type="AlphaFoldDB" id="A0A250X0G7"/>
<dbReference type="EMBL" id="BEGY01000018">
    <property type="protein sequence ID" value="GAX76567.1"/>
    <property type="molecule type" value="Genomic_DNA"/>
</dbReference>
<comment type="caution">
    <text evidence="2">The sequence shown here is derived from an EMBL/GenBank/DDBJ whole genome shotgun (WGS) entry which is preliminary data.</text>
</comment>
<feature type="region of interest" description="Disordered" evidence="1">
    <location>
        <begin position="20"/>
        <end position="53"/>
    </location>
</feature>
<evidence type="ECO:0000313" key="2">
    <source>
        <dbReference type="EMBL" id="GAX76567.1"/>
    </source>
</evidence>
<dbReference type="InterPro" id="IPR038052">
    <property type="entry name" value="Chaperonin_RbcX_sf"/>
</dbReference>
<dbReference type="Gene3D" id="1.10.1200.210">
    <property type="entry name" value="Chaperonin-like RbcX"/>
    <property type="match status" value="1"/>
</dbReference>
<dbReference type="STRING" id="1157962.A0A250X0G7"/>
<proteinExistence type="predicted"/>
<protein>
    <submittedName>
        <fullName evidence="2">Uncharacterized protein</fullName>
    </submittedName>
</protein>
<keyword evidence="3" id="KW-1185">Reference proteome</keyword>
<evidence type="ECO:0000256" key="1">
    <source>
        <dbReference type="SAM" id="MobiDB-lite"/>
    </source>
</evidence>